<evidence type="ECO:0000259" key="2">
    <source>
        <dbReference type="Pfam" id="PF00899"/>
    </source>
</evidence>
<sequence>MLNDKSFLRYSRQILLNEIGLCGQNLLHSATVLVIGLGGLGSPAALYLAAAGIGKLILADNDKLHITNLQRQILYHSNDIGKLKAILAKKKLSDLNPEVFYIALTDRMNDKCLNKQIAHVDLVLDCSDNLITRYNINAACVRYNKPFISASAIGFNGQIMILIPPWNNGCYACLFPEIKDKVDIDCSSFGILGPIVGIMGTIQALEAIKFLCNIRSTNQSQLYLFNGKSLKWKNIYLNKNIHCSIC</sequence>
<dbReference type="Pfam" id="PF00899">
    <property type="entry name" value="ThiF"/>
    <property type="match status" value="1"/>
</dbReference>
<dbReference type="GO" id="GO:0004792">
    <property type="term" value="F:thiosulfate-cyanide sulfurtransferase activity"/>
    <property type="evidence" value="ECO:0007669"/>
    <property type="project" value="TreeGrafter"/>
</dbReference>
<feature type="domain" description="THIF-type NAD/FAD binding fold" evidence="2">
    <location>
        <begin position="10"/>
        <end position="243"/>
    </location>
</feature>
<dbReference type="InterPro" id="IPR035985">
    <property type="entry name" value="Ubiquitin-activating_enz"/>
</dbReference>
<dbReference type="FunFam" id="3.40.50.720:FF:000080">
    <property type="entry name" value="Thiazole biosynthesis adenylyltransferase ThiF"/>
    <property type="match status" value="1"/>
</dbReference>
<accession>A0A2P5T184</accession>
<dbReference type="InterPro" id="IPR000594">
    <property type="entry name" value="ThiF_NAD_FAD-bd"/>
</dbReference>
<reference evidence="3" key="1">
    <citation type="journal article" date="2018" name="Genome Biol. Evol.">
        <title>Cladogenesis and Genomic Streamlining in Extracellular Endosymbionts of Tropical Stink Bugs.</title>
        <authorList>
            <person name="Otero-Bravo A."/>
            <person name="Goffredi S."/>
            <person name="Sabree Z.L."/>
        </authorList>
    </citation>
    <scope>NUCLEOTIDE SEQUENCE [LARGE SCALE GENOMIC DNA]</scope>
    <source>
        <strain evidence="3">SoEO</strain>
        <plasmid evidence="3">pSOE1</plasmid>
    </source>
</reference>
<keyword evidence="3" id="KW-0808">Transferase</keyword>
<evidence type="ECO:0000256" key="1">
    <source>
        <dbReference type="ARBA" id="ARBA00009919"/>
    </source>
</evidence>
<dbReference type="SUPFAM" id="SSF69572">
    <property type="entry name" value="Activating enzymes of the ubiquitin-like proteins"/>
    <property type="match status" value="1"/>
</dbReference>
<proteinExistence type="inferred from homology"/>
<organism evidence="3">
    <name type="scientific">Candidatus Pantoea edessiphila</name>
    <dbReference type="NCBI Taxonomy" id="2044610"/>
    <lineage>
        <taxon>Bacteria</taxon>
        <taxon>Pseudomonadati</taxon>
        <taxon>Pseudomonadota</taxon>
        <taxon>Gammaproteobacteria</taxon>
        <taxon>Enterobacterales</taxon>
        <taxon>Erwiniaceae</taxon>
        <taxon>Pantoea</taxon>
    </lineage>
</organism>
<comment type="caution">
    <text evidence="3">The sequence shown here is derived from an EMBL/GenBank/DDBJ whole genome shotgun (WGS) entry which is preliminary data.</text>
</comment>
<geneLocation type="plasmid" evidence="3">
    <name>pSOE1</name>
</geneLocation>
<gene>
    <name evidence="3" type="ORF">CRV09_03520</name>
</gene>
<dbReference type="RefSeq" id="WP_136132104.1">
    <property type="nucleotide sequence ID" value="NZ_CM009557.1"/>
</dbReference>
<dbReference type="AlphaFoldDB" id="A0A2P5T184"/>
<dbReference type="EMBL" id="PDKR01000009">
    <property type="protein sequence ID" value="PPI88326.1"/>
    <property type="molecule type" value="Genomic_DNA"/>
</dbReference>
<dbReference type="PANTHER" id="PTHR10953:SF240">
    <property type="entry name" value="SULFUR CARRIER PROTEIN THIS ADENYLYLTRANSFERASE"/>
    <property type="match status" value="1"/>
</dbReference>
<comment type="similarity">
    <text evidence="1">Belongs to the HesA/MoeB/ThiF family.</text>
</comment>
<dbReference type="GO" id="GO:0008641">
    <property type="term" value="F:ubiquitin-like modifier activating enzyme activity"/>
    <property type="evidence" value="ECO:0007669"/>
    <property type="project" value="InterPro"/>
</dbReference>
<evidence type="ECO:0000313" key="3">
    <source>
        <dbReference type="EMBL" id="PPI88326.1"/>
    </source>
</evidence>
<protein>
    <submittedName>
        <fullName evidence="3">Molybdopterin-synthase adenylyltransferase MoeB</fullName>
    </submittedName>
</protein>
<dbReference type="Proteomes" id="UP000295937">
    <property type="component" value="Plasmid pSOE1"/>
</dbReference>
<dbReference type="GO" id="GO:0008146">
    <property type="term" value="F:sulfotransferase activity"/>
    <property type="evidence" value="ECO:0007669"/>
    <property type="project" value="TreeGrafter"/>
</dbReference>
<keyword evidence="3" id="KW-0614">Plasmid</keyword>
<dbReference type="OrthoDB" id="9804286at2"/>
<dbReference type="GO" id="GO:0016779">
    <property type="term" value="F:nucleotidyltransferase activity"/>
    <property type="evidence" value="ECO:0007669"/>
    <property type="project" value="UniProtKB-KW"/>
</dbReference>
<keyword evidence="3" id="KW-0548">Nucleotidyltransferase</keyword>
<dbReference type="GO" id="GO:0005829">
    <property type="term" value="C:cytosol"/>
    <property type="evidence" value="ECO:0007669"/>
    <property type="project" value="TreeGrafter"/>
</dbReference>
<dbReference type="InterPro" id="IPR045886">
    <property type="entry name" value="ThiF/MoeB/HesA"/>
</dbReference>
<dbReference type="Gene3D" id="3.40.50.720">
    <property type="entry name" value="NAD(P)-binding Rossmann-like Domain"/>
    <property type="match status" value="1"/>
</dbReference>
<dbReference type="PANTHER" id="PTHR10953">
    <property type="entry name" value="UBIQUITIN-ACTIVATING ENZYME E1"/>
    <property type="match status" value="1"/>
</dbReference>
<name>A0A2P5T184_9GAMM</name>
<dbReference type="CDD" id="cd00757">
    <property type="entry name" value="ThiF_MoeB_HesA_family"/>
    <property type="match status" value="1"/>
</dbReference>